<name>A0AA95I285_9BACL</name>
<dbReference type="Gene3D" id="3.30.1490.20">
    <property type="entry name" value="ATP-grasp fold, A domain"/>
    <property type="match status" value="1"/>
</dbReference>
<feature type="domain" description="ATP-grasp" evidence="2">
    <location>
        <begin position="7"/>
        <end position="50"/>
    </location>
</feature>
<dbReference type="PROSITE" id="PS50975">
    <property type="entry name" value="ATP_GRASP"/>
    <property type="match status" value="1"/>
</dbReference>
<organism evidence="3 4">
    <name type="scientific">Paenibacillus woosongensis</name>
    <dbReference type="NCBI Taxonomy" id="307580"/>
    <lineage>
        <taxon>Bacteria</taxon>
        <taxon>Bacillati</taxon>
        <taxon>Bacillota</taxon>
        <taxon>Bacilli</taxon>
        <taxon>Bacillales</taxon>
        <taxon>Paenibacillaceae</taxon>
        <taxon>Paenibacillus</taxon>
    </lineage>
</organism>
<dbReference type="KEGG" id="pwn:QNH46_14265"/>
<evidence type="ECO:0000313" key="3">
    <source>
        <dbReference type="EMBL" id="WHX47326.1"/>
    </source>
</evidence>
<accession>A0AA95I285</accession>
<dbReference type="SUPFAM" id="SSF56059">
    <property type="entry name" value="Glutathione synthetase ATP-binding domain-like"/>
    <property type="match status" value="1"/>
</dbReference>
<sequence>MSAFFHLQILAEHNLPVPKTMLIRSKVDVELVDKHLGFPVVVKTIAGSQGCNNHKKKRYERLALGGRDASDHGIASVFVMI</sequence>
<dbReference type="GO" id="GO:0005524">
    <property type="term" value="F:ATP binding"/>
    <property type="evidence" value="ECO:0007669"/>
    <property type="project" value="UniProtKB-UniRule"/>
</dbReference>
<proteinExistence type="predicted"/>
<keyword evidence="1" id="KW-0547">Nucleotide-binding</keyword>
<dbReference type="InterPro" id="IPR013815">
    <property type="entry name" value="ATP_grasp_subdomain_1"/>
</dbReference>
<evidence type="ECO:0000259" key="2">
    <source>
        <dbReference type="PROSITE" id="PS50975"/>
    </source>
</evidence>
<dbReference type="EMBL" id="CP126084">
    <property type="protein sequence ID" value="WHX47326.1"/>
    <property type="molecule type" value="Genomic_DNA"/>
</dbReference>
<dbReference type="RefSeq" id="WP_283924908.1">
    <property type="nucleotide sequence ID" value="NZ_CP126084.1"/>
</dbReference>
<keyword evidence="1" id="KW-0067">ATP-binding</keyword>
<reference evidence="3" key="1">
    <citation type="submission" date="2023-05" db="EMBL/GenBank/DDBJ databases">
        <title>Comparative genomics of Bacillaceae isolates and their secondary metabolite potential.</title>
        <authorList>
            <person name="Song L."/>
            <person name="Nielsen L.J."/>
            <person name="Mohite O."/>
            <person name="Xu X."/>
            <person name="Weber T."/>
            <person name="Kovacs A.T."/>
        </authorList>
    </citation>
    <scope>NUCLEOTIDE SEQUENCE</scope>
    <source>
        <strain evidence="3">B2_4</strain>
    </source>
</reference>
<gene>
    <name evidence="3" type="ORF">QNH46_14265</name>
</gene>
<evidence type="ECO:0000313" key="4">
    <source>
        <dbReference type="Proteomes" id="UP001177943"/>
    </source>
</evidence>
<dbReference type="InterPro" id="IPR013651">
    <property type="entry name" value="ATP-grasp_RimK-type"/>
</dbReference>
<evidence type="ECO:0000256" key="1">
    <source>
        <dbReference type="PROSITE-ProRule" id="PRU00409"/>
    </source>
</evidence>
<dbReference type="Pfam" id="PF08443">
    <property type="entry name" value="RimK"/>
    <property type="match status" value="1"/>
</dbReference>
<dbReference type="InterPro" id="IPR011761">
    <property type="entry name" value="ATP-grasp"/>
</dbReference>
<dbReference type="AlphaFoldDB" id="A0AA95I285"/>
<dbReference type="Proteomes" id="UP001177943">
    <property type="component" value="Chromosome"/>
</dbReference>
<protein>
    <recommendedName>
        <fullName evidence="2">ATP-grasp domain-containing protein</fullName>
    </recommendedName>
</protein>
<dbReference type="GO" id="GO:0046872">
    <property type="term" value="F:metal ion binding"/>
    <property type="evidence" value="ECO:0007669"/>
    <property type="project" value="InterPro"/>
</dbReference>